<gene>
    <name evidence="3" type="ORF">Y882_17575</name>
</gene>
<dbReference type="PATRIC" id="fig|1440762.4.peg.3270"/>
<accession>A0A0G9GX11</accession>
<reference evidence="3 4" key="1">
    <citation type="journal article" date="2015" name="Antonie Van Leeuwenhoek">
        <title>A phylogenomic and molecular marker based taxonomic framework for the order Xanthomonadales: proposal to transfer the families Algiphilaceae and Solimonadaceae to the order Nevskiales ord. nov. and to create a new family within the order Xanthomonadales, the family Rhodanobacteraceae fam. nov., containing the genus Rhodanobacter and its closest relatives.</title>
        <authorList>
            <person name="Naushad S."/>
            <person name="Adeolu M."/>
            <person name="Wong S."/>
            <person name="Sohail M."/>
            <person name="Schellhorn H.E."/>
            <person name="Gupta R.S."/>
        </authorList>
    </citation>
    <scope>NUCLEOTIDE SEQUENCE [LARGE SCALE GENOMIC DNA]</scope>
    <source>
        <strain evidence="3 4">DSM 16301</strain>
    </source>
</reference>
<dbReference type="Gene3D" id="3.40.50.150">
    <property type="entry name" value="Vaccinia Virus protein VP39"/>
    <property type="match status" value="1"/>
</dbReference>
<dbReference type="InterPro" id="IPR029063">
    <property type="entry name" value="SAM-dependent_MTases_sf"/>
</dbReference>
<dbReference type="GO" id="GO:0032259">
    <property type="term" value="P:methylation"/>
    <property type="evidence" value="ECO:0007669"/>
    <property type="project" value="UniProtKB-KW"/>
</dbReference>
<proteinExistence type="predicted"/>
<evidence type="ECO:0000313" key="3">
    <source>
        <dbReference type="EMBL" id="KLD62100.1"/>
    </source>
</evidence>
<feature type="chain" id="PRO_5002575710" evidence="1">
    <location>
        <begin position="21"/>
        <end position="253"/>
    </location>
</feature>
<evidence type="ECO:0000313" key="4">
    <source>
        <dbReference type="Proteomes" id="UP000035481"/>
    </source>
</evidence>
<evidence type="ECO:0000256" key="1">
    <source>
        <dbReference type="SAM" id="SignalP"/>
    </source>
</evidence>
<dbReference type="AlphaFoldDB" id="A0A0G9GX11"/>
<keyword evidence="3" id="KW-0808">Transferase</keyword>
<dbReference type="InterPro" id="IPR016980">
    <property type="entry name" value="S-AdoMet-dep_MeTrfase_Alr7345"/>
</dbReference>
<dbReference type="Pfam" id="PF13847">
    <property type="entry name" value="Methyltransf_31"/>
    <property type="match status" value="1"/>
</dbReference>
<comment type="caution">
    <text evidence="3">The sequence shown here is derived from an EMBL/GenBank/DDBJ whole genome shotgun (WGS) entry which is preliminary data.</text>
</comment>
<dbReference type="OrthoDB" id="9801692at2"/>
<dbReference type="STRING" id="1440762.Y882_17575"/>
<name>A0A0G9GX11_9GAMM</name>
<dbReference type="EMBL" id="JPLA01000058">
    <property type="protein sequence ID" value="KLD62100.1"/>
    <property type="molecule type" value="Genomic_DNA"/>
</dbReference>
<organism evidence="3 4">
    <name type="scientific">Dyella japonica DSM 16301</name>
    <dbReference type="NCBI Taxonomy" id="1440762"/>
    <lineage>
        <taxon>Bacteria</taxon>
        <taxon>Pseudomonadati</taxon>
        <taxon>Pseudomonadota</taxon>
        <taxon>Gammaproteobacteria</taxon>
        <taxon>Lysobacterales</taxon>
        <taxon>Rhodanobacteraceae</taxon>
        <taxon>Dyella</taxon>
    </lineage>
</organism>
<dbReference type="PIRSF" id="PIRSF031679">
    <property type="entry name" value="Mtase_Alr7345_prd"/>
    <property type="match status" value="1"/>
</dbReference>
<protein>
    <submittedName>
        <fullName evidence="3">Methyltransferase</fullName>
    </submittedName>
</protein>
<sequence length="253" mass="27474">MKRVCLIVVSALLAVSAAVAAPPTHPLPSFVGLAIADKNRPEEDRALDAQRKPAVVLGYTGIKPGDIVVDLMPGKGYYTRLFSRMVGSKGKVYALQPTEMDKIAPKGLESVRSFAGKEGYANVTVLVEPVNELKLPEPVDVIWTSQNYHDLHDPFMGTPDMAKLDKSLFDALKPGGILIVLDHAAADGTGISKTNDLHRIDPAAVKSELTAVGFQFENESDALRNPADDHTKGIRDPSVKGNTDRFIYKFRKP</sequence>
<dbReference type="GO" id="GO:0008168">
    <property type="term" value="F:methyltransferase activity"/>
    <property type="evidence" value="ECO:0007669"/>
    <property type="project" value="UniProtKB-KW"/>
</dbReference>
<keyword evidence="1" id="KW-0732">Signal</keyword>
<evidence type="ECO:0000259" key="2">
    <source>
        <dbReference type="Pfam" id="PF13847"/>
    </source>
</evidence>
<dbReference type="RefSeq" id="WP_046973193.1">
    <property type="nucleotide sequence ID" value="NZ_JPLA01000058.1"/>
</dbReference>
<feature type="signal peptide" evidence="1">
    <location>
        <begin position="1"/>
        <end position="20"/>
    </location>
</feature>
<dbReference type="Proteomes" id="UP000035481">
    <property type="component" value="Unassembled WGS sequence"/>
</dbReference>
<dbReference type="SUPFAM" id="SSF53335">
    <property type="entry name" value="S-adenosyl-L-methionine-dependent methyltransferases"/>
    <property type="match status" value="1"/>
</dbReference>
<feature type="domain" description="Methyltransferase" evidence="2">
    <location>
        <begin position="63"/>
        <end position="184"/>
    </location>
</feature>
<dbReference type="InterPro" id="IPR025714">
    <property type="entry name" value="Methyltranfer_dom"/>
</dbReference>
<keyword evidence="3" id="KW-0489">Methyltransferase</keyword>
<dbReference type="CDD" id="cd02440">
    <property type="entry name" value="AdoMet_MTases"/>
    <property type="match status" value="1"/>
</dbReference>